<feature type="compositionally biased region" description="Low complexity" evidence="1">
    <location>
        <begin position="310"/>
        <end position="327"/>
    </location>
</feature>
<dbReference type="OrthoDB" id="425723at2759"/>
<feature type="compositionally biased region" description="Basic and acidic residues" evidence="1">
    <location>
        <begin position="216"/>
        <end position="230"/>
    </location>
</feature>
<gene>
    <name evidence="3" type="ORF">Vbra_21816</name>
</gene>
<feature type="transmembrane region" description="Helical" evidence="2">
    <location>
        <begin position="39"/>
        <end position="59"/>
    </location>
</feature>
<feature type="compositionally biased region" description="Basic residues" evidence="1">
    <location>
        <begin position="339"/>
        <end position="348"/>
    </location>
</feature>
<proteinExistence type="predicted"/>
<evidence type="ECO:0000256" key="2">
    <source>
        <dbReference type="SAM" id="Phobius"/>
    </source>
</evidence>
<dbReference type="AlphaFoldDB" id="A0A0G4FY33"/>
<dbReference type="VEuPathDB" id="CryptoDB:Vbra_21816"/>
<sequence length="348" mass="37448">MEDGPSGRRPTLLRQLGYDVDAPDLGLSRFFDLKRCRTLQVTAVLLAVSFIGVVASTWTLSLRLKLTVYRAYVWMVWWSCQRVSAFLVRSMVSAATRIAQETFQTHQHDVIIASSFGGAVLLYGKAAGCFAGSANILFSPSQGVVGPLLHSSAADMIGLPPSEGTLVVHASKDETVPVEHSLKLITSMEESCRRIEICKLSSESAGDPTAPPGAVSDDRAGAKGREDGAELHQGGGGAKRDASGVPYDEYEIVDASAPPREGVVARLEMVTHDGHSLRHTYTPDNILLWLSTVRHLHCNALGLTDTSGPQRTATASRTTTTEVTDSQEGGEQRTGQSLLRHRRRGKGA</sequence>
<accession>A0A0G4FY33</accession>
<keyword evidence="2" id="KW-1133">Transmembrane helix</keyword>
<evidence type="ECO:0000256" key="1">
    <source>
        <dbReference type="SAM" id="MobiDB-lite"/>
    </source>
</evidence>
<organism evidence="3 4">
    <name type="scientific">Vitrella brassicaformis (strain CCMP3155)</name>
    <dbReference type="NCBI Taxonomy" id="1169540"/>
    <lineage>
        <taxon>Eukaryota</taxon>
        <taxon>Sar</taxon>
        <taxon>Alveolata</taxon>
        <taxon>Colpodellida</taxon>
        <taxon>Vitrellaceae</taxon>
        <taxon>Vitrella</taxon>
    </lineage>
</organism>
<dbReference type="Proteomes" id="UP000041254">
    <property type="component" value="Unassembled WGS sequence"/>
</dbReference>
<feature type="region of interest" description="Disordered" evidence="1">
    <location>
        <begin position="203"/>
        <end position="243"/>
    </location>
</feature>
<dbReference type="EMBL" id="CDMY01000525">
    <property type="protein sequence ID" value="CEM20336.1"/>
    <property type="molecule type" value="Genomic_DNA"/>
</dbReference>
<dbReference type="Gene3D" id="3.40.50.1820">
    <property type="entry name" value="alpha/beta hydrolase"/>
    <property type="match status" value="1"/>
</dbReference>
<reference evidence="3 4" key="1">
    <citation type="submission" date="2014-11" db="EMBL/GenBank/DDBJ databases">
        <authorList>
            <person name="Zhu J."/>
            <person name="Qi W."/>
            <person name="Song R."/>
        </authorList>
    </citation>
    <scope>NUCLEOTIDE SEQUENCE [LARGE SCALE GENOMIC DNA]</scope>
</reference>
<keyword evidence="4" id="KW-1185">Reference proteome</keyword>
<keyword evidence="2" id="KW-0812">Transmembrane</keyword>
<feature type="region of interest" description="Disordered" evidence="1">
    <location>
        <begin position="303"/>
        <end position="348"/>
    </location>
</feature>
<keyword evidence="2" id="KW-0472">Membrane</keyword>
<evidence type="ECO:0000313" key="3">
    <source>
        <dbReference type="EMBL" id="CEM20336.1"/>
    </source>
</evidence>
<evidence type="ECO:0000313" key="4">
    <source>
        <dbReference type="Proteomes" id="UP000041254"/>
    </source>
</evidence>
<protein>
    <submittedName>
        <fullName evidence="3">Uncharacterized protein</fullName>
    </submittedName>
</protein>
<dbReference type="InterPro" id="IPR029058">
    <property type="entry name" value="AB_hydrolase_fold"/>
</dbReference>
<name>A0A0G4FY33_VITBC</name>
<dbReference type="InParanoid" id="A0A0G4FY33"/>